<gene>
    <name evidence="4" type="ORF">NCTC13652_01233</name>
</gene>
<dbReference type="GO" id="GO:0015293">
    <property type="term" value="F:symporter activity"/>
    <property type="evidence" value="ECO:0007669"/>
    <property type="project" value="InterPro"/>
</dbReference>
<name>A0A448NYN6_9ACTN</name>
<reference evidence="4 5" key="1">
    <citation type="submission" date="2018-12" db="EMBL/GenBank/DDBJ databases">
        <authorList>
            <consortium name="Pathogen Informatics"/>
        </authorList>
    </citation>
    <scope>NUCLEOTIDE SEQUENCE [LARGE SCALE GENOMIC DNA]</scope>
    <source>
        <strain evidence="4 5">NCTC13652</strain>
    </source>
</reference>
<evidence type="ECO:0000256" key="1">
    <source>
        <dbReference type="ARBA" id="ARBA00022692"/>
    </source>
</evidence>
<dbReference type="GO" id="GO:0016020">
    <property type="term" value="C:membrane"/>
    <property type="evidence" value="ECO:0007669"/>
    <property type="project" value="InterPro"/>
</dbReference>
<dbReference type="Proteomes" id="UP000277858">
    <property type="component" value="Chromosome"/>
</dbReference>
<dbReference type="SUPFAM" id="SSF118215">
    <property type="entry name" value="Proton glutamate symport protein"/>
    <property type="match status" value="1"/>
</dbReference>
<organism evidence="4 5">
    <name type="scientific">Acidipropionibacterium jensenii</name>
    <dbReference type="NCBI Taxonomy" id="1749"/>
    <lineage>
        <taxon>Bacteria</taxon>
        <taxon>Bacillati</taxon>
        <taxon>Actinomycetota</taxon>
        <taxon>Actinomycetes</taxon>
        <taxon>Propionibacteriales</taxon>
        <taxon>Propionibacteriaceae</taxon>
        <taxon>Acidipropionibacterium</taxon>
    </lineage>
</organism>
<proteinExistence type="predicted"/>
<accession>A0A448NYN6</accession>
<dbReference type="AlphaFoldDB" id="A0A448NYN6"/>
<protein>
    <submittedName>
        <fullName evidence="4">Uncharacterized protein</fullName>
    </submittedName>
</protein>
<sequence>MPVKFVEQSVMAVTTTSSAVTFPTILRNAVEKFGVSPSLGVSSVSAGGVVAG</sequence>
<keyword evidence="2" id="KW-1133">Transmembrane helix</keyword>
<keyword evidence="3" id="KW-0472">Membrane</keyword>
<evidence type="ECO:0000256" key="3">
    <source>
        <dbReference type="ARBA" id="ARBA00023136"/>
    </source>
</evidence>
<evidence type="ECO:0000313" key="4">
    <source>
        <dbReference type="EMBL" id="VEI03035.1"/>
    </source>
</evidence>
<keyword evidence="5" id="KW-1185">Reference proteome</keyword>
<keyword evidence="1" id="KW-0812">Transmembrane</keyword>
<dbReference type="InterPro" id="IPR036458">
    <property type="entry name" value="Na:dicarbo_symporter_sf"/>
</dbReference>
<evidence type="ECO:0000313" key="5">
    <source>
        <dbReference type="Proteomes" id="UP000277858"/>
    </source>
</evidence>
<evidence type="ECO:0000256" key="2">
    <source>
        <dbReference type="ARBA" id="ARBA00022989"/>
    </source>
</evidence>
<dbReference type="EMBL" id="LR134473">
    <property type="protein sequence ID" value="VEI03035.1"/>
    <property type="molecule type" value="Genomic_DNA"/>
</dbReference>